<sequence>MPIEVVERWLHLTTQKNQQVMHNVARLWEIGQKAKSQQDILDGLHPWGDCKDLYFHNFIAQICFIVGVFIVIFGWVIHAYIAFALTFCIGVLCLFIAYLIYEPSQPVDEVIEFLEHRMIELKYNFKTNQIPEYLPQYSHSVLVISKLKQAFPLFSKGNASNEITQYISTIWQIENKKLPVLLFHYRYMSELSISPLNNEPNKMKSTYKNQWGAFIFGTEPLGIATNNRHSSFFEPYTKKWSTSDIFLNENVHIFGYDQQQLARIISPMLTLKLSDFFQNYSGEVIFHFEERMLCYMGDQNLLARRQQKQKIRDTSQLRGHLRTLRMPEYELFKQQMTSLIS</sequence>
<dbReference type="OrthoDB" id="6699489at2"/>
<gene>
    <name evidence="2" type="ORF">DJ533_12195</name>
</gene>
<dbReference type="KEGG" id="adv:DJ533_12195"/>
<keyword evidence="1" id="KW-1133">Transmembrane helix</keyword>
<dbReference type="EMBL" id="CP029397">
    <property type="protein sequence ID" value="AWL29272.1"/>
    <property type="molecule type" value="Genomic_DNA"/>
</dbReference>
<protein>
    <recommendedName>
        <fullName evidence="4">DUF3137 domain-containing protein</fullName>
    </recommendedName>
</protein>
<dbReference type="AlphaFoldDB" id="A0A2S2FG20"/>
<evidence type="ECO:0000313" key="2">
    <source>
        <dbReference type="EMBL" id="AWL29272.1"/>
    </source>
</evidence>
<reference evidence="2" key="1">
    <citation type="submission" date="2019-08" db="EMBL/GenBank/DDBJ databases">
        <title>The complete genome of Acinetobacter defluvii strain WCHAD010030.</title>
        <authorList>
            <person name="Hu Y."/>
            <person name="Qin J."/>
            <person name="Feng Y."/>
            <person name="Zong Z."/>
        </authorList>
    </citation>
    <scope>NUCLEOTIDE SEQUENCE</scope>
    <source>
        <strain evidence="2">WCHA30</strain>
    </source>
</reference>
<name>A0A2S2FG20_9GAMM</name>
<keyword evidence="1" id="KW-0472">Membrane</keyword>
<keyword evidence="1" id="KW-0812">Transmembrane</keyword>
<accession>A0A2S2FG20</accession>
<evidence type="ECO:0000256" key="1">
    <source>
        <dbReference type="SAM" id="Phobius"/>
    </source>
</evidence>
<dbReference type="RefSeq" id="WP_065992707.1">
    <property type="nucleotide sequence ID" value="NZ_CP029397.2"/>
</dbReference>
<dbReference type="Proteomes" id="UP000245977">
    <property type="component" value="Chromosome"/>
</dbReference>
<organism evidence="2 3">
    <name type="scientific">Acinetobacter defluvii</name>
    <dbReference type="NCBI Taxonomy" id="1871111"/>
    <lineage>
        <taxon>Bacteria</taxon>
        <taxon>Pseudomonadati</taxon>
        <taxon>Pseudomonadota</taxon>
        <taxon>Gammaproteobacteria</taxon>
        <taxon>Moraxellales</taxon>
        <taxon>Moraxellaceae</taxon>
        <taxon>Acinetobacter</taxon>
    </lineage>
</organism>
<evidence type="ECO:0000313" key="3">
    <source>
        <dbReference type="Proteomes" id="UP000245977"/>
    </source>
</evidence>
<keyword evidence="3" id="KW-1185">Reference proteome</keyword>
<feature type="transmembrane region" description="Helical" evidence="1">
    <location>
        <begin position="53"/>
        <end position="73"/>
    </location>
</feature>
<dbReference type="STRING" id="1871111.GCA_001704615_01380"/>
<feature type="transmembrane region" description="Helical" evidence="1">
    <location>
        <begin position="80"/>
        <end position="101"/>
    </location>
</feature>
<evidence type="ECO:0008006" key="4">
    <source>
        <dbReference type="Google" id="ProtNLM"/>
    </source>
</evidence>
<proteinExistence type="predicted"/>